<organism evidence="2 3">
    <name type="scientific">Pseudochelatococcus lubricantis</name>
    <dbReference type="NCBI Taxonomy" id="1538102"/>
    <lineage>
        <taxon>Bacteria</taxon>
        <taxon>Pseudomonadati</taxon>
        <taxon>Pseudomonadota</taxon>
        <taxon>Alphaproteobacteria</taxon>
        <taxon>Hyphomicrobiales</taxon>
        <taxon>Chelatococcaceae</taxon>
        <taxon>Pseudochelatococcus</taxon>
    </lineage>
</organism>
<feature type="chain" id="PRO_5046403499" description="Phenol degradation protein meta" evidence="1">
    <location>
        <begin position="21"/>
        <end position="318"/>
    </location>
</feature>
<proteinExistence type="predicted"/>
<protein>
    <recommendedName>
        <fullName evidence="4">Phenol degradation protein meta</fullName>
    </recommendedName>
</protein>
<evidence type="ECO:0000313" key="3">
    <source>
        <dbReference type="Proteomes" id="UP001429580"/>
    </source>
</evidence>
<feature type="signal peptide" evidence="1">
    <location>
        <begin position="1"/>
        <end position="20"/>
    </location>
</feature>
<evidence type="ECO:0008006" key="4">
    <source>
        <dbReference type="Google" id="ProtNLM"/>
    </source>
</evidence>
<dbReference type="Proteomes" id="UP001429580">
    <property type="component" value="Unassembled WGS sequence"/>
</dbReference>
<dbReference type="EMBL" id="JAASQI010000006">
    <property type="protein sequence ID" value="NIJ58903.1"/>
    <property type="molecule type" value="Genomic_DNA"/>
</dbReference>
<name>A0ABX0V2V2_9HYPH</name>
<dbReference type="InterPro" id="IPR025737">
    <property type="entry name" value="FApF"/>
</dbReference>
<evidence type="ECO:0000313" key="2">
    <source>
        <dbReference type="EMBL" id="NIJ58903.1"/>
    </source>
</evidence>
<dbReference type="RefSeq" id="WP_246225342.1">
    <property type="nucleotide sequence ID" value="NZ_JAASQI010000006.1"/>
</dbReference>
<comment type="caution">
    <text evidence="2">The sequence shown here is derived from an EMBL/GenBank/DDBJ whole genome shotgun (WGS) entry which is preliminary data.</text>
</comment>
<keyword evidence="3" id="KW-1185">Reference proteome</keyword>
<gene>
    <name evidence="2" type="ORF">FHS82_002758</name>
</gene>
<keyword evidence="1" id="KW-0732">Signal</keyword>
<accession>A0ABX0V2V2</accession>
<sequence>MGKFRRRLCIGLTCAFSVLAVPELRANDLPTVNLGLTSFLDGAPPSGPGWYAAQYFQYYTANRLTDSQGNRLALPKQDVSIFAGITQFMYLSPAKLGPGAFGVSLLVPYVLGADADDGLGGAALRAERGMADIVIGPFYQFDPIMGANGPRFVARIEAQFIAPTGHYDRAAAVNPGANFWSFNPYIAGTFFITPKWTVSARLHYLWNDTNTDPALSHGIGTVNTRAGQAVHANFATEYAVTEKLRVGLNGYWLQQTTNTRVNGLSQPGSKERVWALGPGAVYGFDKNNFLFVNGYHEFAARNRPEGQRYVLRYVHHFE</sequence>
<reference evidence="2 3" key="1">
    <citation type="submission" date="2020-03" db="EMBL/GenBank/DDBJ databases">
        <title>Genomic Encyclopedia of Type Strains, Phase IV (KMG-IV): sequencing the most valuable type-strain genomes for metagenomic binning, comparative biology and taxonomic classification.</title>
        <authorList>
            <person name="Goeker M."/>
        </authorList>
    </citation>
    <scope>NUCLEOTIDE SEQUENCE [LARGE SCALE GENOMIC DNA]</scope>
    <source>
        <strain evidence="2 3">DSM 103870</strain>
    </source>
</reference>
<dbReference type="Pfam" id="PF13557">
    <property type="entry name" value="Phenol_MetA_deg"/>
    <property type="match status" value="1"/>
</dbReference>
<evidence type="ECO:0000256" key="1">
    <source>
        <dbReference type="SAM" id="SignalP"/>
    </source>
</evidence>